<dbReference type="AlphaFoldDB" id="A0A077AWX5"/>
<name>A0A077AWX5_9PROT</name>
<feature type="chain" id="PRO_5001717465" description="Outer membrane protein beta-barrel domain-containing protein" evidence="1">
    <location>
        <begin position="21"/>
        <end position="215"/>
    </location>
</feature>
<dbReference type="eggNOG" id="ENOG50313T4">
    <property type="taxonomic scope" value="Bacteria"/>
</dbReference>
<dbReference type="Proteomes" id="UP000028926">
    <property type="component" value="Chromosome"/>
</dbReference>
<dbReference type="HOGENOM" id="CLU_1281248_0_0_5"/>
<keyword evidence="3" id="KW-1185">Reference proteome</keyword>
<dbReference type="RefSeq" id="WP_038466043.1">
    <property type="nucleotide sequence ID" value="NZ_CP008941.1"/>
</dbReference>
<evidence type="ECO:0000313" key="2">
    <source>
        <dbReference type="EMBL" id="AIK97041.1"/>
    </source>
</evidence>
<dbReference type="OrthoDB" id="7256004at2"/>
<evidence type="ECO:0008006" key="4">
    <source>
        <dbReference type="Google" id="ProtNLM"/>
    </source>
</evidence>
<dbReference type="KEGG" id="paca:ID47_10325"/>
<dbReference type="EMBL" id="CP008941">
    <property type="protein sequence ID" value="AIK97041.1"/>
    <property type="molecule type" value="Genomic_DNA"/>
</dbReference>
<protein>
    <recommendedName>
        <fullName evidence="4">Outer membrane protein beta-barrel domain-containing protein</fullName>
    </recommendedName>
</protein>
<gene>
    <name evidence="2" type="ORF">ID47_10325</name>
</gene>
<organism evidence="2 3">
    <name type="scientific">Candidatus Odyssella acanthamoebae</name>
    <dbReference type="NCBI Taxonomy" id="91604"/>
    <lineage>
        <taxon>Bacteria</taxon>
        <taxon>Pseudomonadati</taxon>
        <taxon>Pseudomonadota</taxon>
        <taxon>Alphaproteobacteria</taxon>
        <taxon>Holosporales</taxon>
        <taxon>Candidatus Paracaedibacteraceae</taxon>
        <taxon>Candidatus Odyssella</taxon>
    </lineage>
</organism>
<sequence>MKNKLAFSLAAVLLCTAAEAGNWNAGARISTLGLAAEVGYQFNETLGVRLQGTWWEHFKKTLSYDGVKYHNVRFRPITVNAYADWYFYTTWWRVSGGLGYNGTRIRLNRDFSNHPQPERAATGIVSAKYRFKNPLKYYVGTGIDIRKIGGSNWTFTMDAGVYFMGKVRAKVQMTGPARMSSQAHVVAKREAEELLNDKKWFSSYPAVSLGFKYEF</sequence>
<proteinExistence type="predicted"/>
<dbReference type="SUPFAM" id="SSF56925">
    <property type="entry name" value="OMPA-like"/>
    <property type="match status" value="1"/>
</dbReference>
<evidence type="ECO:0000256" key="1">
    <source>
        <dbReference type="SAM" id="SignalP"/>
    </source>
</evidence>
<dbReference type="Gene3D" id="2.40.160.170">
    <property type="match status" value="1"/>
</dbReference>
<reference evidence="2 3" key="1">
    <citation type="submission" date="2014-07" db="EMBL/GenBank/DDBJ databases">
        <title>Comparative genomic insights into amoeba endosymbionts belonging to the families of Holosporaceae and Candidatus Midichloriaceae within Rickettsiales.</title>
        <authorList>
            <person name="Wang Z."/>
            <person name="Wu M."/>
        </authorList>
    </citation>
    <scope>NUCLEOTIDE SEQUENCE [LARGE SCALE GENOMIC DNA]</scope>
    <source>
        <strain evidence="2">PRA3</strain>
    </source>
</reference>
<accession>A0A077AWX5</accession>
<dbReference type="InterPro" id="IPR011250">
    <property type="entry name" value="OMP/PagP_B-barrel"/>
</dbReference>
<feature type="signal peptide" evidence="1">
    <location>
        <begin position="1"/>
        <end position="20"/>
    </location>
</feature>
<keyword evidence="1" id="KW-0732">Signal</keyword>
<evidence type="ECO:0000313" key="3">
    <source>
        <dbReference type="Proteomes" id="UP000028926"/>
    </source>
</evidence>